<dbReference type="PROSITE" id="PS51898">
    <property type="entry name" value="TYR_RECOMBINASE"/>
    <property type="match status" value="1"/>
</dbReference>
<organism evidence="3 4">
    <name type="scientific">Mycobacteroides franklinii</name>
    <dbReference type="NCBI Taxonomy" id="948102"/>
    <lineage>
        <taxon>Bacteria</taxon>
        <taxon>Bacillati</taxon>
        <taxon>Actinomycetota</taxon>
        <taxon>Actinomycetes</taxon>
        <taxon>Mycobacteriales</taxon>
        <taxon>Mycobacteriaceae</taxon>
        <taxon>Mycobacteroides</taxon>
    </lineage>
</organism>
<comment type="caution">
    <text evidence="3">The sequence shown here is derived from an EMBL/GenBank/DDBJ whole genome shotgun (WGS) entry which is preliminary data.</text>
</comment>
<evidence type="ECO:0000259" key="2">
    <source>
        <dbReference type="PROSITE" id="PS51898"/>
    </source>
</evidence>
<feature type="domain" description="Tyr recombinase" evidence="2">
    <location>
        <begin position="470"/>
        <end position="674"/>
    </location>
</feature>
<dbReference type="GO" id="GO:0015074">
    <property type="term" value="P:DNA integration"/>
    <property type="evidence" value="ECO:0007669"/>
    <property type="project" value="InterPro"/>
</dbReference>
<evidence type="ECO:0000313" key="3">
    <source>
        <dbReference type="EMBL" id="TDH17967.1"/>
    </source>
</evidence>
<protein>
    <recommendedName>
        <fullName evidence="2">Tyr recombinase domain-containing protein</fullName>
    </recommendedName>
</protein>
<dbReference type="EMBL" id="RXLR01000024">
    <property type="protein sequence ID" value="TDH17967.1"/>
    <property type="molecule type" value="Genomic_DNA"/>
</dbReference>
<dbReference type="InterPro" id="IPR002104">
    <property type="entry name" value="Integrase_catalytic"/>
</dbReference>
<dbReference type="InterPro" id="IPR013762">
    <property type="entry name" value="Integrase-like_cat_sf"/>
</dbReference>
<dbReference type="Gene3D" id="1.10.443.10">
    <property type="entry name" value="Intergrase catalytic core"/>
    <property type="match status" value="1"/>
</dbReference>
<dbReference type="GO" id="GO:0006310">
    <property type="term" value="P:DNA recombination"/>
    <property type="evidence" value="ECO:0007669"/>
    <property type="project" value="UniProtKB-KW"/>
</dbReference>
<evidence type="ECO:0000256" key="1">
    <source>
        <dbReference type="ARBA" id="ARBA00023172"/>
    </source>
</evidence>
<reference evidence="3 4" key="1">
    <citation type="journal article" date="2019" name="Sci. Rep.">
        <title>Extended insight into the Mycobacterium chelonae-abscessus complex through whole genome sequencing of Mycobacterium salmoniphilum outbreak and Mycobacterium salmoniphilum-like strains.</title>
        <authorList>
            <person name="Behra P.R.K."/>
            <person name="Das S."/>
            <person name="Pettersson B.M.F."/>
            <person name="Shirreff L."/>
            <person name="DuCote T."/>
            <person name="Jacobsson K.G."/>
            <person name="Ennis D.G."/>
            <person name="Kirsebom L.A."/>
        </authorList>
    </citation>
    <scope>NUCLEOTIDE SEQUENCE [LARGE SCALE GENOMIC DNA]</scope>
    <source>
        <strain evidence="3 4">DSM 45524</strain>
    </source>
</reference>
<gene>
    <name evidence="3" type="ORF">EJ571_24880</name>
</gene>
<evidence type="ECO:0000313" key="4">
    <source>
        <dbReference type="Proteomes" id="UP000295627"/>
    </source>
</evidence>
<dbReference type="SUPFAM" id="SSF56349">
    <property type="entry name" value="DNA breaking-rejoining enzymes"/>
    <property type="match status" value="1"/>
</dbReference>
<keyword evidence="1" id="KW-0233">DNA recombination</keyword>
<dbReference type="Pfam" id="PF00589">
    <property type="entry name" value="Phage_integrase"/>
    <property type="match status" value="1"/>
</dbReference>
<proteinExistence type="predicted"/>
<accession>A0A4R5P4L3</accession>
<dbReference type="Proteomes" id="UP000295627">
    <property type="component" value="Unassembled WGS sequence"/>
</dbReference>
<dbReference type="GO" id="GO:0003677">
    <property type="term" value="F:DNA binding"/>
    <property type="evidence" value="ECO:0007669"/>
    <property type="project" value="InterPro"/>
</dbReference>
<sequence>MMTDYRSALILMPQEDREGGTRQKGPFDNWLTEAGWDPKAQVLRPESTHETLGWKECAVNGCIRPTWGVKSRGLCSGCLGVWRARGQPDFEKFCEKPRRRVEYQLSELCEVVRDGRQCRQPANCKGLCKRHADTVRHHMKSNGLTRAQALKICTPFGFGPPCQVLACDRPAQMVTLGLCVAHRTRWQRIQNEGSSTSFEEYCRRTSQVTDGRMVVFTGLENRVARQILFGVYTRSRRGSLTRTVHLQQIVDYVRQLEVGDLREVKDEPRPDIWPRSTTQPLLNTILKAVEHGDCTPEDFRHADIWPGAVFGMNSQVDFRGIYQPWLRRVTQAWCWDNLHRFGDFTTFIKMVNEVNYFSEYLHDHAKAHGTKLSALDRTIVSGFAAHVAELVRTSAPRARYNVERGGKNLRFTWKKGSQIGCLLSVQRLLRYGRETDMLEHCPGSFMITDDLLPRRGYTQETESGRSLPIEVVRQLFAGENLALLEAMASEYPRLLRILGETGRRPSEITSLRYDCIDHSPGGPFLVYTETKVTSGEVRKVPVLAAVVDAVRVQQAHTRSRFPGTEASDLALFPRLTMNSHGYHGTHPSTFGHTFNQWIRVLPKLDSAEIGSDGEPIAYDRSLISAYSFRHTYAQRHADVGTPPDVLKQLMGHESILTTMGYYRITQQRRREAAELVGNLVVSDGALALRPMTKSHQLANEHAGIAVPFGKCSNPQNVAAEGHGCPIRHRCFGCASFSSDPSYLPEMRRRLLDLKAIRARIDAFEGAQEWAKRDARPSDEEIRALQKRIRTEETKLVKATPEQRALIDEAATTLRKARAAATVDLKLTRREEIDDSWISYTDERRHAIDTLGKLTND</sequence>
<dbReference type="InterPro" id="IPR011010">
    <property type="entry name" value="DNA_brk_join_enz"/>
</dbReference>
<dbReference type="AlphaFoldDB" id="A0A4R5P4L3"/>
<name>A0A4R5P4L3_9MYCO</name>